<sequence>MKSYIPVVLTVFLAGCSYTIDPLKNYCADPAVDQSIVAVANAPTVMPDVVTSKPASPATAFTDGKIKGHLFGSHYQVLACHGTLVRADGSKEPGIAVTRFHGGPIGWRDLWLQPSSPDTLRIWASDADIAAYKQKQIANKLAHTPAPCMPYAEDLFQGTKQTGLASDQLRSTLYSCLTSHGVKPAVAPSGVDHVYSEGYPEFFVPYYLEPEAEISGYLLY</sequence>
<dbReference type="RefSeq" id="WP_010666410.1">
    <property type="nucleotide sequence ID" value="NZ_AP023326.1"/>
</dbReference>
<evidence type="ECO:0000313" key="2">
    <source>
        <dbReference type="Proteomes" id="UP000515220"/>
    </source>
</evidence>
<evidence type="ECO:0008006" key="3">
    <source>
        <dbReference type="Google" id="ProtNLM"/>
    </source>
</evidence>
<accession>A0A6S6PFH3</accession>
<gene>
    <name evidence="1" type="ORF">AAJCM20276_23410</name>
</gene>
<dbReference type="AlphaFoldDB" id="A0A6S6PFH3"/>
<evidence type="ECO:0000313" key="1">
    <source>
        <dbReference type="EMBL" id="BCI67717.1"/>
    </source>
</evidence>
<proteinExistence type="predicted"/>
<name>A0A6S6PFH3_ACEAC</name>
<organism evidence="1 2">
    <name type="scientific">Acetobacter aceti</name>
    <dbReference type="NCBI Taxonomy" id="435"/>
    <lineage>
        <taxon>Bacteria</taxon>
        <taxon>Pseudomonadati</taxon>
        <taxon>Pseudomonadota</taxon>
        <taxon>Alphaproteobacteria</taxon>
        <taxon>Acetobacterales</taxon>
        <taxon>Acetobacteraceae</taxon>
        <taxon>Acetobacter</taxon>
        <taxon>Acetobacter subgen. Acetobacter</taxon>
    </lineage>
</organism>
<dbReference type="Proteomes" id="UP000515220">
    <property type="component" value="Chromosome"/>
</dbReference>
<dbReference type="PROSITE" id="PS51257">
    <property type="entry name" value="PROKAR_LIPOPROTEIN"/>
    <property type="match status" value="1"/>
</dbReference>
<reference evidence="1 2" key="1">
    <citation type="submission" date="2020-07" db="EMBL/GenBank/DDBJ databases">
        <title>Complete Genome Sequence of an acetic acid bacterium, Acetobacter aceti JCM20276.</title>
        <authorList>
            <person name="Hirose Y."/>
            <person name="Mihara H."/>
        </authorList>
    </citation>
    <scope>NUCLEOTIDE SEQUENCE [LARGE SCALE GENOMIC DNA]</scope>
    <source>
        <strain evidence="1 2">JCM20276</strain>
    </source>
</reference>
<dbReference type="EMBL" id="AP023326">
    <property type="protein sequence ID" value="BCI67717.1"/>
    <property type="molecule type" value="Genomic_DNA"/>
</dbReference>
<protein>
    <recommendedName>
        <fullName evidence="3">Lipoprotein</fullName>
    </recommendedName>
</protein>